<evidence type="ECO:0000313" key="3">
    <source>
        <dbReference type="Proteomes" id="UP000249794"/>
    </source>
</evidence>
<dbReference type="EMBL" id="QBMP01000421">
    <property type="protein sequence ID" value="PZO42583.1"/>
    <property type="molecule type" value="Genomic_DNA"/>
</dbReference>
<name>A0A2W4WBY9_9CYAN</name>
<evidence type="ECO:0000313" key="2">
    <source>
        <dbReference type="EMBL" id="PZO42583.1"/>
    </source>
</evidence>
<comment type="caution">
    <text evidence="2">The sequence shown here is derived from an EMBL/GenBank/DDBJ whole genome shotgun (WGS) entry which is preliminary data.</text>
</comment>
<protein>
    <submittedName>
        <fullName evidence="2">Uncharacterized protein</fullName>
    </submittedName>
</protein>
<reference evidence="2 3" key="2">
    <citation type="submission" date="2018-06" db="EMBL/GenBank/DDBJ databases">
        <title>Metagenomic assembly of (sub)arctic Cyanobacteria and their associated microbiome from non-axenic cultures.</title>
        <authorList>
            <person name="Baurain D."/>
        </authorList>
    </citation>
    <scope>NUCLEOTIDE SEQUENCE [LARGE SCALE GENOMIC DNA]</scope>
    <source>
        <strain evidence="2">ULC027bin1</strain>
    </source>
</reference>
<accession>A0A2W4WBY9</accession>
<dbReference type="AlphaFoldDB" id="A0A2W4WBY9"/>
<feature type="region of interest" description="Disordered" evidence="1">
    <location>
        <begin position="26"/>
        <end position="64"/>
    </location>
</feature>
<evidence type="ECO:0000256" key="1">
    <source>
        <dbReference type="SAM" id="MobiDB-lite"/>
    </source>
</evidence>
<organism evidence="2 3">
    <name type="scientific">Phormidesmis priestleyi</name>
    <dbReference type="NCBI Taxonomy" id="268141"/>
    <lineage>
        <taxon>Bacteria</taxon>
        <taxon>Bacillati</taxon>
        <taxon>Cyanobacteriota</taxon>
        <taxon>Cyanophyceae</taxon>
        <taxon>Leptolyngbyales</taxon>
        <taxon>Leptolyngbyaceae</taxon>
        <taxon>Phormidesmis</taxon>
    </lineage>
</organism>
<gene>
    <name evidence="2" type="ORF">DCF15_22830</name>
</gene>
<proteinExistence type="predicted"/>
<dbReference type="Proteomes" id="UP000249794">
    <property type="component" value="Unassembled WGS sequence"/>
</dbReference>
<feature type="compositionally biased region" description="Low complexity" evidence="1">
    <location>
        <begin position="44"/>
        <end position="55"/>
    </location>
</feature>
<reference evidence="3" key="1">
    <citation type="submission" date="2018-04" db="EMBL/GenBank/DDBJ databases">
        <authorList>
            <person name="Cornet L."/>
        </authorList>
    </citation>
    <scope>NUCLEOTIDE SEQUENCE [LARGE SCALE GENOMIC DNA]</scope>
</reference>
<sequence length="64" mass="6731">MRGLSLVGLVVGLGIVGVLVANQVKPSAETGKSVPTENIEKANEAAQTMQQQAEQLQRDTQALN</sequence>